<dbReference type="PANTHER" id="PTHR43280">
    <property type="entry name" value="ARAC-FAMILY TRANSCRIPTIONAL REGULATOR"/>
    <property type="match status" value="1"/>
</dbReference>
<accession>A0AAE3FES8</accession>
<evidence type="ECO:0000256" key="2">
    <source>
        <dbReference type="ARBA" id="ARBA00023125"/>
    </source>
</evidence>
<evidence type="ECO:0000313" key="5">
    <source>
        <dbReference type="EMBL" id="MCI5755016.1"/>
    </source>
</evidence>
<sequence length="264" mass="30897">MFYIKIRFDYYDTPVDIYLQNGFFSFEVPSVNFHRHVYAECHYIICGKYEFNVNGSVFTVGENTAVIINPGVFHSFRKVIPEGKRIVFQMNCPGISGISQESDYSVKKKEFALTEKLEHEISLFNQNHRCSMLTEYLRLFFYDVIIGENNITLNFRHDRKLHIYEIISNFHNTDLKLEDIAGELHLSPRQTSRVLYEYFGMSFSDMLTETRLADAKYQIEHTDAALTDIALSAGFQSYNGFWKAFRKKYGVTPNQLRRREGCES</sequence>
<dbReference type="SUPFAM" id="SSF51182">
    <property type="entry name" value="RmlC-like cupins"/>
    <property type="match status" value="1"/>
</dbReference>
<dbReference type="SMART" id="SM00342">
    <property type="entry name" value="HTH_ARAC"/>
    <property type="match status" value="1"/>
</dbReference>
<evidence type="ECO:0000259" key="4">
    <source>
        <dbReference type="PROSITE" id="PS01124"/>
    </source>
</evidence>
<dbReference type="AlphaFoldDB" id="A0AAE3FES8"/>
<dbReference type="InterPro" id="IPR020449">
    <property type="entry name" value="Tscrpt_reg_AraC-type_HTH"/>
</dbReference>
<dbReference type="PRINTS" id="PR00032">
    <property type="entry name" value="HTHARAC"/>
</dbReference>
<gene>
    <name evidence="5" type="ORF">MR241_01835</name>
</gene>
<keyword evidence="3" id="KW-0804">Transcription</keyword>
<dbReference type="Pfam" id="PF07883">
    <property type="entry name" value="Cupin_2"/>
    <property type="match status" value="1"/>
</dbReference>
<dbReference type="GO" id="GO:0003700">
    <property type="term" value="F:DNA-binding transcription factor activity"/>
    <property type="evidence" value="ECO:0007669"/>
    <property type="project" value="InterPro"/>
</dbReference>
<dbReference type="InterPro" id="IPR009057">
    <property type="entry name" value="Homeodomain-like_sf"/>
</dbReference>
<dbReference type="Pfam" id="PF12833">
    <property type="entry name" value="HTH_18"/>
    <property type="match status" value="1"/>
</dbReference>
<dbReference type="GO" id="GO:0043565">
    <property type="term" value="F:sequence-specific DNA binding"/>
    <property type="evidence" value="ECO:0007669"/>
    <property type="project" value="InterPro"/>
</dbReference>
<feature type="domain" description="HTH araC/xylS-type" evidence="4">
    <location>
        <begin position="161"/>
        <end position="259"/>
    </location>
</feature>
<dbReference type="Gene3D" id="1.10.10.60">
    <property type="entry name" value="Homeodomain-like"/>
    <property type="match status" value="2"/>
</dbReference>
<dbReference type="EMBL" id="JALEMU010000031">
    <property type="protein sequence ID" value="MCI5755016.1"/>
    <property type="molecule type" value="Genomic_DNA"/>
</dbReference>
<proteinExistence type="predicted"/>
<protein>
    <submittedName>
        <fullName evidence="5">AraC family transcriptional regulator</fullName>
    </submittedName>
</protein>
<dbReference type="PANTHER" id="PTHR43280:SF29">
    <property type="entry name" value="ARAC-FAMILY TRANSCRIPTIONAL REGULATOR"/>
    <property type="match status" value="1"/>
</dbReference>
<dbReference type="InterPro" id="IPR018060">
    <property type="entry name" value="HTH_AraC"/>
</dbReference>
<evidence type="ECO:0000256" key="1">
    <source>
        <dbReference type="ARBA" id="ARBA00023015"/>
    </source>
</evidence>
<dbReference type="SUPFAM" id="SSF46689">
    <property type="entry name" value="Homeodomain-like"/>
    <property type="match status" value="1"/>
</dbReference>
<name>A0AAE3FES8_9BACT</name>
<dbReference type="InterPro" id="IPR018062">
    <property type="entry name" value="HTH_AraC-typ_CS"/>
</dbReference>
<keyword evidence="2" id="KW-0238">DNA-binding</keyword>
<dbReference type="PROSITE" id="PS01124">
    <property type="entry name" value="HTH_ARAC_FAMILY_2"/>
    <property type="match status" value="1"/>
</dbReference>
<comment type="caution">
    <text evidence="5">The sequence shown here is derived from an EMBL/GenBank/DDBJ whole genome shotgun (WGS) entry which is preliminary data.</text>
</comment>
<dbReference type="InterPro" id="IPR013096">
    <property type="entry name" value="Cupin_2"/>
</dbReference>
<dbReference type="Gene3D" id="2.60.120.10">
    <property type="entry name" value="Jelly Rolls"/>
    <property type="match status" value="1"/>
</dbReference>
<organism evidence="5 6">
    <name type="scientific">Candidatus Colimorpha enterica</name>
    <dbReference type="NCBI Taxonomy" id="3083063"/>
    <lineage>
        <taxon>Bacteria</taxon>
        <taxon>Pseudomonadati</taxon>
        <taxon>Bacteroidota</taxon>
        <taxon>Bacteroidia</taxon>
        <taxon>Bacteroidales</taxon>
        <taxon>Candidatus Colimorpha</taxon>
    </lineage>
</organism>
<reference evidence="5 6" key="1">
    <citation type="submission" date="2022-03" db="EMBL/GenBank/DDBJ databases">
        <title>Metagenome-assembled genomes from swine fecal metagenomes.</title>
        <authorList>
            <person name="Holman D.B."/>
            <person name="Kommadath A."/>
        </authorList>
    </citation>
    <scope>NUCLEOTIDE SEQUENCE [LARGE SCALE GENOMIC DNA]</scope>
    <source>
        <strain evidence="5">SUG147</strain>
    </source>
</reference>
<evidence type="ECO:0000256" key="3">
    <source>
        <dbReference type="ARBA" id="ARBA00023163"/>
    </source>
</evidence>
<dbReference type="PROSITE" id="PS00041">
    <property type="entry name" value="HTH_ARAC_FAMILY_1"/>
    <property type="match status" value="1"/>
</dbReference>
<dbReference type="Proteomes" id="UP001139365">
    <property type="component" value="Unassembled WGS sequence"/>
</dbReference>
<evidence type="ECO:0000313" key="6">
    <source>
        <dbReference type="Proteomes" id="UP001139365"/>
    </source>
</evidence>
<keyword evidence="1" id="KW-0805">Transcription regulation</keyword>
<dbReference type="InterPro" id="IPR011051">
    <property type="entry name" value="RmlC_Cupin_sf"/>
</dbReference>
<dbReference type="InterPro" id="IPR014710">
    <property type="entry name" value="RmlC-like_jellyroll"/>
</dbReference>